<gene>
    <name evidence="11" type="ORF">PoB_003022600</name>
</gene>
<dbReference type="CDD" id="cd02440">
    <property type="entry name" value="AdoMet_MTases"/>
    <property type="match status" value="1"/>
</dbReference>
<comment type="catalytic activity">
    <reaction evidence="7">
        <text>arsenic triglutathione + 2 [thioredoxin]-dithiol + 2 S-adenosyl-L-methionine + H2O = dimethylarsinous acid + 2 [thioredoxin]-disulfide + 3 glutathione + 2 S-adenosyl-L-homocysteine + 2 H(+)</text>
        <dbReference type="Rhea" id="RHEA:69464"/>
        <dbReference type="Rhea" id="RHEA-COMP:10698"/>
        <dbReference type="Rhea" id="RHEA-COMP:10700"/>
        <dbReference type="ChEBI" id="CHEBI:15377"/>
        <dbReference type="ChEBI" id="CHEBI:15378"/>
        <dbReference type="ChEBI" id="CHEBI:23808"/>
        <dbReference type="ChEBI" id="CHEBI:29950"/>
        <dbReference type="ChEBI" id="CHEBI:50058"/>
        <dbReference type="ChEBI" id="CHEBI:57856"/>
        <dbReference type="ChEBI" id="CHEBI:57925"/>
        <dbReference type="ChEBI" id="CHEBI:59789"/>
        <dbReference type="ChEBI" id="CHEBI:183640"/>
        <dbReference type="EC" id="2.1.1.137"/>
    </reaction>
</comment>
<dbReference type="EMBL" id="BLXT01003729">
    <property type="protein sequence ID" value="GFO03721.1"/>
    <property type="molecule type" value="Genomic_DNA"/>
</dbReference>
<evidence type="ECO:0000256" key="9">
    <source>
        <dbReference type="SAM" id="MobiDB-lite"/>
    </source>
</evidence>
<evidence type="ECO:0000256" key="6">
    <source>
        <dbReference type="ARBA" id="ARBA00047941"/>
    </source>
</evidence>
<dbReference type="Gene3D" id="3.40.50.150">
    <property type="entry name" value="Vaccinia Virus protein VP39"/>
    <property type="match status" value="1"/>
</dbReference>
<protein>
    <recommendedName>
        <fullName evidence="5">Arsenite methyltransferase</fullName>
        <ecNumber evidence="4">2.1.1.137</ecNumber>
    </recommendedName>
</protein>
<evidence type="ECO:0000256" key="2">
    <source>
        <dbReference type="ARBA" id="ARBA00022691"/>
    </source>
</evidence>
<comment type="catalytic activity">
    <reaction evidence="6">
        <text>arsenic triglutathione + [thioredoxin]-dithiol + S-adenosyl-L-methionine + 2 H2O = methylarsonous acid + [thioredoxin]-disulfide + 3 glutathione + S-adenosyl-L-homocysteine + H(+)</text>
        <dbReference type="Rhea" id="RHEA:69460"/>
        <dbReference type="Rhea" id="RHEA-COMP:10698"/>
        <dbReference type="Rhea" id="RHEA-COMP:10700"/>
        <dbReference type="ChEBI" id="CHEBI:15377"/>
        <dbReference type="ChEBI" id="CHEBI:15378"/>
        <dbReference type="ChEBI" id="CHEBI:17826"/>
        <dbReference type="ChEBI" id="CHEBI:29950"/>
        <dbReference type="ChEBI" id="CHEBI:50058"/>
        <dbReference type="ChEBI" id="CHEBI:57856"/>
        <dbReference type="ChEBI" id="CHEBI:57925"/>
        <dbReference type="ChEBI" id="CHEBI:59789"/>
        <dbReference type="ChEBI" id="CHEBI:183640"/>
        <dbReference type="EC" id="2.1.1.137"/>
    </reaction>
</comment>
<evidence type="ECO:0000256" key="7">
    <source>
        <dbReference type="ARBA" id="ARBA00047943"/>
    </source>
</evidence>
<keyword evidence="12" id="KW-1185">Reference proteome</keyword>
<evidence type="ECO:0000313" key="12">
    <source>
        <dbReference type="Proteomes" id="UP000735302"/>
    </source>
</evidence>
<dbReference type="InterPro" id="IPR025714">
    <property type="entry name" value="Methyltranfer_dom"/>
</dbReference>
<dbReference type="GO" id="GO:0032259">
    <property type="term" value="P:methylation"/>
    <property type="evidence" value="ECO:0007669"/>
    <property type="project" value="UniProtKB-KW"/>
</dbReference>
<evidence type="ECO:0000256" key="3">
    <source>
        <dbReference type="ARBA" id="ARBA00034487"/>
    </source>
</evidence>
<dbReference type="EC" id="2.1.1.137" evidence="4"/>
<comment type="catalytic activity">
    <reaction evidence="8">
        <text>arsenic triglutathione + 3 [thioredoxin]-dithiol + 3 S-adenosyl-L-methionine = trimethylarsine + 3 [thioredoxin]-disulfide + 3 glutathione + 3 S-adenosyl-L-homocysteine + 3 H(+)</text>
        <dbReference type="Rhea" id="RHEA:69432"/>
        <dbReference type="Rhea" id="RHEA-COMP:10698"/>
        <dbReference type="Rhea" id="RHEA-COMP:10700"/>
        <dbReference type="ChEBI" id="CHEBI:15378"/>
        <dbReference type="ChEBI" id="CHEBI:27130"/>
        <dbReference type="ChEBI" id="CHEBI:29950"/>
        <dbReference type="ChEBI" id="CHEBI:50058"/>
        <dbReference type="ChEBI" id="CHEBI:57856"/>
        <dbReference type="ChEBI" id="CHEBI:57925"/>
        <dbReference type="ChEBI" id="CHEBI:59789"/>
        <dbReference type="ChEBI" id="CHEBI:183640"/>
        <dbReference type="EC" id="2.1.1.137"/>
    </reaction>
</comment>
<sequence>MAHADFRPPDYLSLQGNVAENWKSWYQQFQNFLTAKEADHKPDTVKIAMLLNCLGPESLERYNNFEFTGEEDCTSYATVIQKFERHYLGMKRTFFSRYQFWTCVMEEGRPFEDFCTHLQYLARQCDFAEMDNMVREKIVFSIKEKPLKERLLREDNPTLQKVKDLCLAFEVTQIEIKKMNKPGTTMSGNDQSRSVAPLKQVKKKKFALEPSKRICKQCGSEHRPRQCPAYGKTCHKYQVPTATKLLKPPYANVKQKVQACQEKQKFYYDRATRHHKNFQLDDNVRVQLGKTWERGVITKRHPTPRSYDVTTEDGATLRRNQRFTNPSPDKAVIFPTDVSGNMELQHQDHTECGIGDNKSSPMVEPQSSPPQPSSTSHLQNTTSRDFRNKLVCKMTEASAPATLNTEEAVKSYYGKTLKTSSDLKTSACTSQPGKLPKFIRNALNLVHEDVTSKYYGCGPVFPTALHGASVLDLGSGSGQDCYILSKLVGPEGRVVGLDMTDEQLAVANKYIDYHTKLFNYTTPNISFVKGYMEKMQDAGLESNQFDIIVSNCVINLSKDKRAVLTEALRVLKVGCDRMQKA</sequence>
<dbReference type="GO" id="GO:0009404">
    <property type="term" value="P:toxin metabolic process"/>
    <property type="evidence" value="ECO:0007669"/>
    <property type="project" value="TreeGrafter"/>
</dbReference>
<dbReference type="Proteomes" id="UP000735302">
    <property type="component" value="Unassembled WGS sequence"/>
</dbReference>
<dbReference type="GO" id="GO:0018872">
    <property type="term" value="P:arsonoacetate metabolic process"/>
    <property type="evidence" value="ECO:0007669"/>
    <property type="project" value="TreeGrafter"/>
</dbReference>
<organism evidence="11 12">
    <name type="scientific">Plakobranchus ocellatus</name>
    <dbReference type="NCBI Taxonomy" id="259542"/>
    <lineage>
        <taxon>Eukaryota</taxon>
        <taxon>Metazoa</taxon>
        <taxon>Spiralia</taxon>
        <taxon>Lophotrochozoa</taxon>
        <taxon>Mollusca</taxon>
        <taxon>Gastropoda</taxon>
        <taxon>Heterobranchia</taxon>
        <taxon>Euthyneura</taxon>
        <taxon>Panpulmonata</taxon>
        <taxon>Sacoglossa</taxon>
        <taxon>Placobranchoidea</taxon>
        <taxon>Plakobranchidae</taxon>
        <taxon>Plakobranchus</taxon>
    </lineage>
</organism>
<evidence type="ECO:0000313" key="11">
    <source>
        <dbReference type="EMBL" id="GFO03721.1"/>
    </source>
</evidence>
<evidence type="ECO:0000256" key="8">
    <source>
        <dbReference type="ARBA" id="ARBA00048428"/>
    </source>
</evidence>
<dbReference type="SUPFAM" id="SSF53335">
    <property type="entry name" value="S-adenosyl-L-methionine-dependent methyltransferases"/>
    <property type="match status" value="1"/>
</dbReference>
<evidence type="ECO:0000256" key="4">
    <source>
        <dbReference type="ARBA" id="ARBA00034521"/>
    </source>
</evidence>
<name>A0AAV4AAT0_9GAST</name>
<accession>A0AAV4AAT0</accession>
<dbReference type="PANTHER" id="PTHR43675:SF8">
    <property type="entry name" value="ARSENITE METHYLTRANSFERASE"/>
    <property type="match status" value="1"/>
</dbReference>
<keyword evidence="11" id="KW-0489">Methyltransferase</keyword>
<reference evidence="11 12" key="1">
    <citation type="journal article" date="2021" name="Elife">
        <title>Chloroplast acquisition without the gene transfer in kleptoplastic sea slugs, Plakobranchus ocellatus.</title>
        <authorList>
            <person name="Maeda T."/>
            <person name="Takahashi S."/>
            <person name="Yoshida T."/>
            <person name="Shimamura S."/>
            <person name="Takaki Y."/>
            <person name="Nagai Y."/>
            <person name="Toyoda A."/>
            <person name="Suzuki Y."/>
            <person name="Arimoto A."/>
            <person name="Ishii H."/>
            <person name="Satoh N."/>
            <person name="Nishiyama T."/>
            <person name="Hasebe M."/>
            <person name="Maruyama T."/>
            <person name="Minagawa J."/>
            <person name="Obokata J."/>
            <person name="Shigenobu S."/>
        </authorList>
    </citation>
    <scope>NUCLEOTIDE SEQUENCE [LARGE SCALE GENOMIC DNA]</scope>
</reference>
<evidence type="ECO:0000256" key="1">
    <source>
        <dbReference type="ARBA" id="ARBA00022679"/>
    </source>
</evidence>
<dbReference type="PANTHER" id="PTHR43675">
    <property type="entry name" value="ARSENITE METHYLTRANSFERASE"/>
    <property type="match status" value="1"/>
</dbReference>
<keyword evidence="2" id="KW-0949">S-adenosyl-L-methionine</keyword>
<evidence type="ECO:0000259" key="10">
    <source>
        <dbReference type="Pfam" id="PF13847"/>
    </source>
</evidence>
<dbReference type="InterPro" id="IPR029063">
    <property type="entry name" value="SAM-dependent_MTases_sf"/>
</dbReference>
<dbReference type="AlphaFoldDB" id="A0AAV4AAT0"/>
<keyword evidence="1" id="KW-0808">Transferase</keyword>
<feature type="domain" description="Methyltransferase" evidence="10">
    <location>
        <begin position="467"/>
        <end position="573"/>
    </location>
</feature>
<comment type="similarity">
    <text evidence="3">Belongs to the methyltransferase superfamily. Arsenite methyltransferase family.</text>
</comment>
<proteinExistence type="inferred from homology"/>
<dbReference type="Pfam" id="PF13847">
    <property type="entry name" value="Methyltransf_31"/>
    <property type="match status" value="1"/>
</dbReference>
<comment type="caution">
    <text evidence="11">The sequence shown here is derived from an EMBL/GenBank/DDBJ whole genome shotgun (WGS) entry which is preliminary data.</text>
</comment>
<dbReference type="GO" id="GO:0030791">
    <property type="term" value="F:arsenite methyltransferase activity"/>
    <property type="evidence" value="ECO:0007669"/>
    <property type="project" value="UniProtKB-EC"/>
</dbReference>
<dbReference type="InterPro" id="IPR026669">
    <property type="entry name" value="Arsenite_MeTrfase-like"/>
</dbReference>
<dbReference type="GO" id="GO:0005829">
    <property type="term" value="C:cytosol"/>
    <property type="evidence" value="ECO:0007669"/>
    <property type="project" value="TreeGrafter"/>
</dbReference>
<feature type="region of interest" description="Disordered" evidence="9">
    <location>
        <begin position="350"/>
        <end position="381"/>
    </location>
</feature>
<evidence type="ECO:0000256" key="5">
    <source>
        <dbReference type="ARBA" id="ARBA00034545"/>
    </source>
</evidence>